<dbReference type="Proteomes" id="UP000741863">
    <property type="component" value="Unassembled WGS sequence"/>
</dbReference>
<feature type="transmembrane region" description="Helical" evidence="2">
    <location>
        <begin position="39"/>
        <end position="62"/>
    </location>
</feature>
<feature type="region of interest" description="Disordered" evidence="1">
    <location>
        <begin position="177"/>
        <end position="198"/>
    </location>
</feature>
<evidence type="ECO:0000256" key="2">
    <source>
        <dbReference type="SAM" id="Phobius"/>
    </source>
</evidence>
<feature type="compositionally biased region" description="Acidic residues" evidence="1">
    <location>
        <begin position="179"/>
        <end position="195"/>
    </location>
</feature>
<keyword evidence="4" id="KW-1185">Reference proteome</keyword>
<dbReference type="CDD" id="cd16428">
    <property type="entry name" value="TcpC_C"/>
    <property type="match status" value="1"/>
</dbReference>
<comment type="caution">
    <text evidence="3">The sequence shown here is derived from an EMBL/GenBank/DDBJ whole genome shotgun (WGS) entry which is preliminary data.</text>
</comment>
<protein>
    <recommendedName>
        <fullName evidence="5">Conjugal transfer protein</fullName>
    </recommendedName>
</protein>
<accession>A0ABS2PG69</accession>
<dbReference type="EMBL" id="JAFBEC010000012">
    <property type="protein sequence ID" value="MBM7634425.1"/>
    <property type="molecule type" value="Genomic_DNA"/>
</dbReference>
<keyword evidence="2" id="KW-1133">Transmembrane helix</keyword>
<evidence type="ECO:0008006" key="5">
    <source>
        <dbReference type="Google" id="ProtNLM"/>
    </source>
</evidence>
<keyword evidence="2" id="KW-0812">Transmembrane</keyword>
<evidence type="ECO:0000256" key="1">
    <source>
        <dbReference type="SAM" id="MobiDB-lite"/>
    </source>
</evidence>
<dbReference type="Pfam" id="PF12642">
    <property type="entry name" value="TpcC"/>
    <property type="match status" value="1"/>
</dbReference>
<sequence>MVNEKGKQSLKHRIRERTKRIKVPRKEKGFIKKDHSKRVAVVVWSLLASILLISVLTILLSVNTRSVLNETNAHFYSEDETDQQEEISIPSAEQFLSRFISHYVNVENSSEALEERKTELKSFMIQSEEFMSDNHELYQMPDIEGERMLDDYSLFDVKDEEDHTLFQYRVQFTNRIDVDESETDEDEENEQETEESSQRLLLNIPVVTDGEVFAVAATPYFTDEYSLKGSIEQDVPEEHVEEYTGAEQEAIQAFLVNFFERYASEEKEELAYMMREPESLNGAFLFDELLNVEISEMESGFKVDVDIRFREEMTNIPHVNSMEMKIENNEGNYFVEELNYQ</sequence>
<evidence type="ECO:0000313" key="4">
    <source>
        <dbReference type="Proteomes" id="UP000741863"/>
    </source>
</evidence>
<proteinExistence type="predicted"/>
<keyword evidence="2" id="KW-0472">Membrane</keyword>
<gene>
    <name evidence="3" type="ORF">JOD17_003531</name>
</gene>
<dbReference type="RefSeq" id="WP_204699208.1">
    <property type="nucleotide sequence ID" value="NZ_JAFBEC010000012.1"/>
</dbReference>
<dbReference type="InterPro" id="IPR035628">
    <property type="entry name" value="TcpC_C"/>
</dbReference>
<name>A0ABS2PG69_9BACL</name>
<reference evidence="3 4" key="1">
    <citation type="submission" date="2021-01" db="EMBL/GenBank/DDBJ databases">
        <title>Genomic Encyclopedia of Type Strains, Phase IV (KMG-IV): sequencing the most valuable type-strain genomes for metagenomic binning, comparative biology and taxonomic classification.</title>
        <authorList>
            <person name="Goeker M."/>
        </authorList>
    </citation>
    <scope>NUCLEOTIDE SEQUENCE [LARGE SCALE GENOMIC DNA]</scope>
    <source>
        <strain evidence="3 4">DSM 25540</strain>
    </source>
</reference>
<evidence type="ECO:0000313" key="3">
    <source>
        <dbReference type="EMBL" id="MBM7634425.1"/>
    </source>
</evidence>
<organism evidence="3 4">
    <name type="scientific">Geomicrobium sediminis</name>
    <dbReference type="NCBI Taxonomy" id="1347788"/>
    <lineage>
        <taxon>Bacteria</taxon>
        <taxon>Bacillati</taxon>
        <taxon>Bacillota</taxon>
        <taxon>Bacilli</taxon>
        <taxon>Bacillales</taxon>
        <taxon>Geomicrobium</taxon>
    </lineage>
</organism>
<dbReference type="InterPro" id="IPR024735">
    <property type="entry name" value="TcpC"/>
</dbReference>
<dbReference type="CDD" id="cd16386">
    <property type="entry name" value="TcpC_N"/>
    <property type="match status" value="1"/>
</dbReference>
<dbReference type="Gene3D" id="3.10.450.540">
    <property type="match status" value="2"/>
</dbReference>